<sequence length="80" mass="8974">MEQGGQRLAHNAESSHQPKPFLKYEALKPHEGISDNVISQDSRTIVGKRTSPLNPIQMKKKKDVHYTDKFGISLIDADCV</sequence>
<gene>
    <name evidence="2" type="ORF">TNIN_306801</name>
</gene>
<name>A0A8X6X1W3_9ARAC</name>
<organism evidence="2 3">
    <name type="scientific">Trichonephila inaurata madagascariensis</name>
    <dbReference type="NCBI Taxonomy" id="2747483"/>
    <lineage>
        <taxon>Eukaryota</taxon>
        <taxon>Metazoa</taxon>
        <taxon>Ecdysozoa</taxon>
        <taxon>Arthropoda</taxon>
        <taxon>Chelicerata</taxon>
        <taxon>Arachnida</taxon>
        <taxon>Araneae</taxon>
        <taxon>Araneomorphae</taxon>
        <taxon>Entelegynae</taxon>
        <taxon>Araneoidea</taxon>
        <taxon>Nephilidae</taxon>
        <taxon>Trichonephila</taxon>
        <taxon>Trichonephila inaurata</taxon>
    </lineage>
</organism>
<keyword evidence="3" id="KW-1185">Reference proteome</keyword>
<evidence type="ECO:0000313" key="2">
    <source>
        <dbReference type="EMBL" id="GFY44755.1"/>
    </source>
</evidence>
<dbReference type="EMBL" id="BMAV01004405">
    <property type="protein sequence ID" value="GFY44755.1"/>
    <property type="molecule type" value="Genomic_DNA"/>
</dbReference>
<dbReference type="Proteomes" id="UP000886998">
    <property type="component" value="Unassembled WGS sequence"/>
</dbReference>
<comment type="caution">
    <text evidence="2">The sequence shown here is derived from an EMBL/GenBank/DDBJ whole genome shotgun (WGS) entry which is preliminary data.</text>
</comment>
<proteinExistence type="predicted"/>
<reference evidence="2" key="1">
    <citation type="submission" date="2020-08" db="EMBL/GenBank/DDBJ databases">
        <title>Multicomponent nature underlies the extraordinary mechanical properties of spider dragline silk.</title>
        <authorList>
            <person name="Kono N."/>
            <person name="Nakamura H."/>
            <person name="Mori M."/>
            <person name="Yoshida Y."/>
            <person name="Ohtoshi R."/>
            <person name="Malay A.D."/>
            <person name="Moran D.A.P."/>
            <person name="Tomita M."/>
            <person name="Numata K."/>
            <person name="Arakawa K."/>
        </authorList>
    </citation>
    <scope>NUCLEOTIDE SEQUENCE</scope>
</reference>
<evidence type="ECO:0000313" key="3">
    <source>
        <dbReference type="Proteomes" id="UP000886998"/>
    </source>
</evidence>
<feature type="region of interest" description="Disordered" evidence="1">
    <location>
        <begin position="1"/>
        <end position="22"/>
    </location>
</feature>
<protein>
    <submittedName>
        <fullName evidence="2">Uncharacterized protein</fullName>
    </submittedName>
</protein>
<dbReference type="AlphaFoldDB" id="A0A8X6X1W3"/>
<evidence type="ECO:0000256" key="1">
    <source>
        <dbReference type="SAM" id="MobiDB-lite"/>
    </source>
</evidence>
<accession>A0A8X6X1W3</accession>